<comment type="caution">
    <text evidence="3">The sequence shown here is derived from an EMBL/GenBank/DDBJ whole genome shotgun (WGS) entry which is preliminary data.</text>
</comment>
<name>A0AAE1CA58_9PEZI</name>
<dbReference type="InterPro" id="IPR027417">
    <property type="entry name" value="P-loop_NTPase"/>
</dbReference>
<keyword evidence="4" id="KW-1185">Reference proteome</keyword>
<keyword evidence="1" id="KW-0677">Repeat</keyword>
<evidence type="ECO:0000313" key="3">
    <source>
        <dbReference type="EMBL" id="KAK3685175.1"/>
    </source>
</evidence>
<proteinExistence type="predicted"/>
<reference evidence="3" key="1">
    <citation type="journal article" date="2023" name="Mol. Phylogenet. Evol.">
        <title>Genome-scale phylogeny and comparative genomics of the fungal order Sordariales.</title>
        <authorList>
            <person name="Hensen N."/>
            <person name="Bonometti L."/>
            <person name="Westerberg I."/>
            <person name="Brannstrom I.O."/>
            <person name="Guillou S."/>
            <person name="Cros-Aarteil S."/>
            <person name="Calhoun S."/>
            <person name="Haridas S."/>
            <person name="Kuo A."/>
            <person name="Mondo S."/>
            <person name="Pangilinan J."/>
            <person name="Riley R."/>
            <person name="LaButti K."/>
            <person name="Andreopoulos B."/>
            <person name="Lipzen A."/>
            <person name="Chen C."/>
            <person name="Yan M."/>
            <person name="Daum C."/>
            <person name="Ng V."/>
            <person name="Clum A."/>
            <person name="Steindorff A."/>
            <person name="Ohm R.A."/>
            <person name="Martin F."/>
            <person name="Silar P."/>
            <person name="Natvig D.O."/>
            <person name="Lalanne C."/>
            <person name="Gautier V."/>
            <person name="Ament-Velasquez S.L."/>
            <person name="Kruys A."/>
            <person name="Hutchinson M.I."/>
            <person name="Powell A.J."/>
            <person name="Barry K."/>
            <person name="Miller A.N."/>
            <person name="Grigoriev I.V."/>
            <person name="Debuchy R."/>
            <person name="Gladieux P."/>
            <person name="Hiltunen Thoren M."/>
            <person name="Johannesson H."/>
        </authorList>
    </citation>
    <scope>NUCLEOTIDE SEQUENCE</scope>
    <source>
        <strain evidence="3">CBS 314.62</strain>
    </source>
</reference>
<dbReference type="Gene3D" id="3.40.50.300">
    <property type="entry name" value="P-loop containing nucleotide triphosphate hydrolases"/>
    <property type="match status" value="1"/>
</dbReference>
<reference evidence="3" key="2">
    <citation type="submission" date="2023-06" db="EMBL/GenBank/DDBJ databases">
        <authorList>
            <consortium name="Lawrence Berkeley National Laboratory"/>
            <person name="Haridas S."/>
            <person name="Hensen N."/>
            <person name="Bonometti L."/>
            <person name="Westerberg I."/>
            <person name="Brannstrom I.O."/>
            <person name="Guillou S."/>
            <person name="Cros-Aarteil S."/>
            <person name="Calhoun S."/>
            <person name="Kuo A."/>
            <person name="Mondo S."/>
            <person name="Pangilinan J."/>
            <person name="Riley R."/>
            <person name="Labutti K."/>
            <person name="Andreopoulos B."/>
            <person name="Lipzen A."/>
            <person name="Chen C."/>
            <person name="Yanf M."/>
            <person name="Daum C."/>
            <person name="Ng V."/>
            <person name="Clum A."/>
            <person name="Steindorff A."/>
            <person name="Ohm R."/>
            <person name="Martin F."/>
            <person name="Silar P."/>
            <person name="Natvig D."/>
            <person name="Lalanne C."/>
            <person name="Gautier V."/>
            <person name="Ament-Velasquez S.L."/>
            <person name="Kruys A."/>
            <person name="Hutchinson M.I."/>
            <person name="Powell A.J."/>
            <person name="Barry K."/>
            <person name="Miller A.N."/>
            <person name="Grigoriev I.V."/>
            <person name="Debuchy R."/>
            <person name="Gladieux P."/>
            <person name="Thoren M.H."/>
            <person name="Johannesson H."/>
        </authorList>
    </citation>
    <scope>NUCLEOTIDE SEQUENCE</scope>
    <source>
        <strain evidence="3">CBS 314.62</strain>
    </source>
</reference>
<dbReference type="EMBL" id="JAULSO010000003">
    <property type="protein sequence ID" value="KAK3685175.1"/>
    <property type="molecule type" value="Genomic_DNA"/>
</dbReference>
<evidence type="ECO:0000313" key="4">
    <source>
        <dbReference type="Proteomes" id="UP001270362"/>
    </source>
</evidence>
<dbReference type="Pfam" id="PF24883">
    <property type="entry name" value="NPHP3_N"/>
    <property type="match status" value="1"/>
</dbReference>
<dbReference type="AlphaFoldDB" id="A0AAE1CA58"/>
<dbReference type="InterPro" id="IPR056884">
    <property type="entry name" value="NPHP3-like_N"/>
</dbReference>
<accession>A0AAE1CA58</accession>
<evidence type="ECO:0000256" key="1">
    <source>
        <dbReference type="ARBA" id="ARBA00022737"/>
    </source>
</evidence>
<feature type="domain" description="Nephrocystin 3-like N-terminal" evidence="2">
    <location>
        <begin position="212"/>
        <end position="384"/>
    </location>
</feature>
<gene>
    <name evidence="3" type="ORF">B0T22DRAFT_537570</name>
</gene>
<protein>
    <recommendedName>
        <fullName evidence="2">Nephrocystin 3-like N-terminal domain-containing protein</fullName>
    </recommendedName>
</protein>
<dbReference type="Proteomes" id="UP001270362">
    <property type="component" value="Unassembled WGS sequence"/>
</dbReference>
<dbReference type="PANTHER" id="PTHR10039">
    <property type="entry name" value="AMELOGENIN"/>
    <property type="match status" value="1"/>
</dbReference>
<evidence type="ECO:0000259" key="2">
    <source>
        <dbReference type="Pfam" id="PF24883"/>
    </source>
</evidence>
<dbReference type="PANTHER" id="PTHR10039:SF16">
    <property type="entry name" value="GPI INOSITOL-DEACYLASE"/>
    <property type="match status" value="1"/>
</dbReference>
<organism evidence="3 4">
    <name type="scientific">Podospora appendiculata</name>
    <dbReference type="NCBI Taxonomy" id="314037"/>
    <lineage>
        <taxon>Eukaryota</taxon>
        <taxon>Fungi</taxon>
        <taxon>Dikarya</taxon>
        <taxon>Ascomycota</taxon>
        <taxon>Pezizomycotina</taxon>
        <taxon>Sordariomycetes</taxon>
        <taxon>Sordariomycetidae</taxon>
        <taxon>Sordariales</taxon>
        <taxon>Podosporaceae</taxon>
        <taxon>Podospora</taxon>
    </lineage>
</organism>
<sequence>MDPFTISVSVIAVIQMADRVIDLCKNYLGAARDAPADLRLILFETSSIKSVLDNLHFLTSCSHGPSTLESLAGGDGPIEGCRRLICELEELLSGPPGGSNEDGVAADGGTKRQKVKTVLTALAWPAKGSKAKKLLGQLSQHKETISLALTTDSAAEVKCPMLDRRDIKEIKAKTTHIQNTLTNLQKQKVHKWLQSTDPRPLHYRACEQYEIGTGDWMLRSDEWKAWLDSKTRCLWIHGIPGAGKTILASHMIESSKELNRSDDYDSDSDNETARETSSVHLYFYCYFGHNQDEAVPFLRWVVDQLCRLAEHIPPRLYRLYKEGGQPNLVDLMHSLAEILKKFERVYLFVDAVDESMPRENLLRVIRDLATDSRFDNVRTMVTSRQYIDIENVMSEISIPVSMNNPLLDEAIRIYVEAQLEKHPKLRRWPAYLQEEVLEALSAKAKGIALANLPKDLFDTYERIFLQIPEEARTFVHHALKWIYSYREIIGDSISSPVLLEAIQRSTSELAIPASDYVYDDDLLREFCGFWEFLVSPRIRNGNARSFAIEGQSAVLEFAKMAMLEVLHPKAAYRELVQSKAWASNERDSDHICHSSYNVFGFNCIASSILALNKFGGLVDEHDDLRAWPMMS</sequence>
<dbReference type="SUPFAM" id="SSF52540">
    <property type="entry name" value="P-loop containing nucleoside triphosphate hydrolases"/>
    <property type="match status" value="1"/>
</dbReference>